<gene>
    <name evidence="1" type="ordered locus">IALB_1406</name>
</gene>
<reference evidence="1 2" key="1">
    <citation type="journal article" date="2012" name="Front. Microbiol.">
        <title>Complete genome of Ignavibacterium album, a metabolically versatile, flagellated, facultative anaerobe from the phylum Chlorobi.</title>
        <authorList>
            <person name="Liu Z."/>
            <person name="Frigaard N.-U."/>
            <person name="Vogl K."/>
            <person name="Iino T."/>
            <person name="Ohkuma M."/>
            <person name="Overmann J."/>
            <person name="Bryant D.A."/>
        </authorList>
    </citation>
    <scope>NUCLEOTIDE SEQUENCE [LARGE SCALE GENOMIC DNA]</scope>
    <source>
        <strain evidence="2">DSM 19864 / JCM 16511 / NBRC 101810 / Mat9-16</strain>
    </source>
</reference>
<keyword evidence="2" id="KW-1185">Reference proteome</keyword>
<dbReference type="eggNOG" id="ENOG502Z97V">
    <property type="taxonomic scope" value="Bacteria"/>
</dbReference>
<evidence type="ECO:0008006" key="3">
    <source>
        <dbReference type="Google" id="ProtNLM"/>
    </source>
</evidence>
<dbReference type="AlphaFoldDB" id="I0AJF9"/>
<accession>I0AJF9</accession>
<dbReference type="HOGENOM" id="CLU_492420_0_0_10"/>
<dbReference type="EMBL" id="CP003418">
    <property type="protein sequence ID" value="AFH49116.1"/>
    <property type="molecule type" value="Genomic_DNA"/>
</dbReference>
<sequence length="543" mass="62708">MQLRSILTIIIFFANLSFAQFINQIYRSDIYDFLEAMNAKGVIEFHSELKPINRKILASYINQLNSIKHQLNSIEQELLERYNIEFEPELRLSEKLNDEKKSDLIRTKNRLRLFAYYSDDFSFYADPLLSIEAGSYYGKSLVVRRNGFAIGGYYGKNWSYSVKFFDNEETDDNLDKSKRFTREHSVSITKEKKNAFEYDEVTAGVSYDWSNGSVSISKDYLSFGSGNFGKIILSDKAPPLPFIRFDFKPADWLSFFYFHGFLQSNVPDSNTFRYNSIPGRTTILEVPKYMAFHSLSFYPTDYLSLSIGESIVYSERIQPIYFIPVMFFRVADHYLGTGNASATGNAQMFVDFSYLNRPLQTKFYSSLFVDELSFNSLFEGGNLSAVGFTLGIESFSISPMMKVFVEYSRVNPFVYMNSVDAQLYSNDGFKMGHWIESNGDIISGGIKKNFTAELTSHLNVWYFRKGKTEEPVEQYRSPYPEFLYGSKRYEKGLELTISYTPIIPLSVMVNYLYTDISDEETGRTSSFKVGKKNSIIFKLSYQM</sequence>
<dbReference type="STRING" id="945713.IALB_1406"/>
<organism evidence="1 2">
    <name type="scientific">Ignavibacterium album (strain DSM 19864 / JCM 16511 / NBRC 101810 / Mat9-16)</name>
    <dbReference type="NCBI Taxonomy" id="945713"/>
    <lineage>
        <taxon>Bacteria</taxon>
        <taxon>Pseudomonadati</taxon>
        <taxon>Ignavibacteriota</taxon>
        <taxon>Ignavibacteria</taxon>
        <taxon>Ignavibacteriales</taxon>
        <taxon>Ignavibacteriaceae</taxon>
        <taxon>Ignavibacterium</taxon>
    </lineage>
</organism>
<dbReference type="RefSeq" id="WP_014560271.1">
    <property type="nucleotide sequence ID" value="NC_017464.1"/>
</dbReference>
<dbReference type="OrthoDB" id="9808260at2"/>
<dbReference type="InterPro" id="IPR038636">
    <property type="entry name" value="Wzi_sf"/>
</dbReference>
<proteinExistence type="predicted"/>
<dbReference type="Pfam" id="PF14052">
    <property type="entry name" value="Caps_assemb_Wzi"/>
    <property type="match status" value="1"/>
</dbReference>
<protein>
    <recommendedName>
        <fullName evidence="3">Capsule assembly protein Wzi</fullName>
    </recommendedName>
</protein>
<evidence type="ECO:0000313" key="1">
    <source>
        <dbReference type="EMBL" id="AFH49116.1"/>
    </source>
</evidence>
<dbReference type="KEGG" id="ial:IALB_1406"/>
<dbReference type="Gene3D" id="2.40.160.130">
    <property type="entry name" value="Capsule assembly protein Wzi"/>
    <property type="match status" value="1"/>
</dbReference>
<name>I0AJF9_IGNAJ</name>
<dbReference type="InterPro" id="IPR026950">
    <property type="entry name" value="Caps_assemb_Wzi"/>
</dbReference>
<dbReference type="Proteomes" id="UP000007394">
    <property type="component" value="Chromosome"/>
</dbReference>
<evidence type="ECO:0000313" key="2">
    <source>
        <dbReference type="Proteomes" id="UP000007394"/>
    </source>
</evidence>